<evidence type="ECO:0000313" key="2">
    <source>
        <dbReference type="EMBL" id="SMD03466.1"/>
    </source>
</evidence>
<feature type="transmembrane region" description="Helical" evidence="1">
    <location>
        <begin position="65"/>
        <end position="85"/>
    </location>
</feature>
<protein>
    <submittedName>
        <fullName evidence="2">Uncharacterized protein</fullName>
    </submittedName>
</protein>
<sequence>MEIALPRLSGIGLHLFVIIILVALAAYLCHYRKTPGVLPLIASLGARILWLTCIVMFSVSSSLHWQLVWNKLAFLSGYILVPSWFV</sequence>
<feature type="transmembrane region" description="Helical" evidence="1">
    <location>
        <begin position="12"/>
        <end position="30"/>
    </location>
</feature>
<proteinExistence type="predicted"/>
<dbReference type="Proteomes" id="UP000192738">
    <property type="component" value="Unassembled WGS sequence"/>
</dbReference>
<reference evidence="2 3" key="1">
    <citation type="submission" date="2017-04" db="EMBL/GenBank/DDBJ databases">
        <authorList>
            <person name="Afonso C.L."/>
            <person name="Miller P.J."/>
            <person name="Scott M.A."/>
            <person name="Spackman E."/>
            <person name="Goraichik I."/>
            <person name="Dimitrov K.M."/>
            <person name="Suarez D.L."/>
            <person name="Swayne D.E."/>
        </authorList>
    </citation>
    <scope>NUCLEOTIDE SEQUENCE [LARGE SCALE GENOMIC DNA]</scope>
    <source>
        <strain evidence="2 3">DSM 5090</strain>
    </source>
</reference>
<evidence type="ECO:0000313" key="3">
    <source>
        <dbReference type="Proteomes" id="UP000192738"/>
    </source>
</evidence>
<dbReference type="AlphaFoldDB" id="A0A1W2E2H9"/>
<accession>A0A1W2E2H9</accession>
<dbReference type="EMBL" id="FWXI01000019">
    <property type="protein sequence ID" value="SMD03466.1"/>
    <property type="molecule type" value="Genomic_DNA"/>
</dbReference>
<dbReference type="RefSeq" id="WP_217805989.1">
    <property type="nucleotide sequence ID" value="NZ_FWXI01000019.1"/>
</dbReference>
<keyword evidence="1" id="KW-1133">Transmembrane helix</keyword>
<organism evidence="2 3">
    <name type="scientific">Sporomusa malonica</name>
    <dbReference type="NCBI Taxonomy" id="112901"/>
    <lineage>
        <taxon>Bacteria</taxon>
        <taxon>Bacillati</taxon>
        <taxon>Bacillota</taxon>
        <taxon>Negativicutes</taxon>
        <taxon>Selenomonadales</taxon>
        <taxon>Sporomusaceae</taxon>
        <taxon>Sporomusa</taxon>
    </lineage>
</organism>
<name>A0A1W2E2H9_9FIRM</name>
<feature type="transmembrane region" description="Helical" evidence="1">
    <location>
        <begin position="37"/>
        <end position="59"/>
    </location>
</feature>
<keyword evidence="1" id="KW-0472">Membrane</keyword>
<feature type="non-terminal residue" evidence="2">
    <location>
        <position position="86"/>
    </location>
</feature>
<keyword evidence="1" id="KW-0812">Transmembrane</keyword>
<gene>
    <name evidence="2" type="ORF">SAMN04488500_119104</name>
</gene>
<keyword evidence="3" id="KW-1185">Reference proteome</keyword>
<evidence type="ECO:0000256" key="1">
    <source>
        <dbReference type="SAM" id="Phobius"/>
    </source>
</evidence>